<dbReference type="RefSeq" id="WP_255134523.1">
    <property type="nucleotide sequence ID" value="NZ_JANDBC010000001.1"/>
</dbReference>
<gene>
    <name evidence="3" type="ORF">NM125_08715</name>
</gene>
<dbReference type="PANTHER" id="PTHR42776:SF27">
    <property type="entry name" value="DIPEPTIDYL PEPTIDASE FAMILY MEMBER 6"/>
    <property type="match status" value="1"/>
</dbReference>
<dbReference type="InterPro" id="IPR001375">
    <property type="entry name" value="Peptidase_S9_cat"/>
</dbReference>
<dbReference type="GO" id="GO:0006508">
    <property type="term" value="P:proteolysis"/>
    <property type="evidence" value="ECO:0007669"/>
    <property type="project" value="InterPro"/>
</dbReference>
<dbReference type="Gene3D" id="2.130.10.10">
    <property type="entry name" value="YVTN repeat-like/Quinoprotein amine dehydrogenase"/>
    <property type="match status" value="1"/>
</dbReference>
<keyword evidence="1" id="KW-0378">Hydrolase</keyword>
<name>A0A9X2L3F9_9BACT</name>
<dbReference type="InterPro" id="IPR015943">
    <property type="entry name" value="WD40/YVTN_repeat-like_dom_sf"/>
</dbReference>
<protein>
    <submittedName>
        <fullName evidence="3">S9 family peptidase</fullName>
    </submittedName>
</protein>
<evidence type="ECO:0000313" key="3">
    <source>
        <dbReference type="EMBL" id="MCP9291660.1"/>
    </source>
</evidence>
<sequence>MTCSSFRKSSYLTTLILAFTVGFMQLGLAQNGLTPTQVAKIKNVGSVYLSADGSTAAYTLSVPADPMKENALPSTHLYIMDVSSRETSPLITDMNVSGIAFRPGSTNITYLAKKEGDETNSLYELNAESGESKKLYSFERNIAGYSWAADGNHIVFRSAEPQDESESPLPYSPEVYEENLTNTWAYIQNVAMAEHEPHRIPVEGSVYDAVWSPDQQKLAVAVAPTPLVDDFYMSQKVVIIDHKTRDVVAEVDHEGKLGQITWSPDSKKLAMIAAATINDPIAGRLKIADAATGETTLLKEDFKGSFEQIEWANANTIHYLASKGVWSEFGSIKSDGSQMKAIVPTGGAILNSFAHAGNGTHVFNANTPDHPGELYLMKKGDNQPQRVTNSNPWLDEVPKGNQEAVTYTTKDGMKVEGIVIYPLDYEEGMRYPTITVVHGGPEAHYDNGWLTSYSMAGQMGAAEGFVVFYPNYRGSTGRGIEYAMSSQGDLAGAEFDDIVEGVDYLIAEGVTDEAKVGVTGGSYGGYATAWMSTKYSDRFAAGVMFVGISNNLSKWGTSDIPEELYYVHARKRIWEDYMGYLERSPIYHVDNAKTPLLIMHGKEDTRVDPGQSYELYRHIKTRTDTPVRLVLYPGEGHGNRHATARFDYNLRAMRWFNEYLKGDENQRPDTELEVEKMTIEN</sequence>
<dbReference type="EMBL" id="JANDBC010000001">
    <property type="protein sequence ID" value="MCP9291660.1"/>
    <property type="molecule type" value="Genomic_DNA"/>
</dbReference>
<accession>A0A9X2L3F9</accession>
<dbReference type="Proteomes" id="UP001139125">
    <property type="component" value="Unassembled WGS sequence"/>
</dbReference>
<dbReference type="PANTHER" id="PTHR42776">
    <property type="entry name" value="SERINE PEPTIDASE S9 FAMILY MEMBER"/>
    <property type="match status" value="1"/>
</dbReference>
<dbReference type="Pfam" id="PF00326">
    <property type="entry name" value="Peptidase_S9"/>
    <property type="match status" value="1"/>
</dbReference>
<dbReference type="GO" id="GO:0004252">
    <property type="term" value="F:serine-type endopeptidase activity"/>
    <property type="evidence" value="ECO:0007669"/>
    <property type="project" value="TreeGrafter"/>
</dbReference>
<proteinExistence type="predicted"/>
<keyword evidence="4" id="KW-1185">Reference proteome</keyword>
<comment type="caution">
    <text evidence="3">The sequence shown here is derived from an EMBL/GenBank/DDBJ whole genome shotgun (WGS) entry which is preliminary data.</text>
</comment>
<dbReference type="AlphaFoldDB" id="A0A9X2L3F9"/>
<evidence type="ECO:0000313" key="4">
    <source>
        <dbReference type="Proteomes" id="UP001139125"/>
    </source>
</evidence>
<organism evidence="3 4">
    <name type="scientific">Gracilimonas sediminicola</name>
    <dbReference type="NCBI Taxonomy" id="2952158"/>
    <lineage>
        <taxon>Bacteria</taxon>
        <taxon>Pseudomonadati</taxon>
        <taxon>Balneolota</taxon>
        <taxon>Balneolia</taxon>
        <taxon>Balneolales</taxon>
        <taxon>Balneolaceae</taxon>
        <taxon>Gracilimonas</taxon>
    </lineage>
</organism>
<dbReference type="InterPro" id="IPR011042">
    <property type="entry name" value="6-blade_b-propeller_TolB-like"/>
</dbReference>
<dbReference type="Gene3D" id="3.40.50.1820">
    <property type="entry name" value="alpha/beta hydrolase"/>
    <property type="match status" value="1"/>
</dbReference>
<dbReference type="InterPro" id="IPR029058">
    <property type="entry name" value="AB_hydrolase_fold"/>
</dbReference>
<reference evidence="3" key="1">
    <citation type="submission" date="2022-06" db="EMBL/GenBank/DDBJ databases">
        <title>Gracilimonas sp. CAU 1638 isolated from sea sediment.</title>
        <authorList>
            <person name="Kim W."/>
        </authorList>
    </citation>
    <scope>NUCLEOTIDE SEQUENCE</scope>
    <source>
        <strain evidence="3">CAU 1638</strain>
    </source>
</reference>
<dbReference type="SUPFAM" id="SSF82171">
    <property type="entry name" value="DPP6 N-terminal domain-like"/>
    <property type="match status" value="1"/>
</dbReference>
<evidence type="ECO:0000256" key="1">
    <source>
        <dbReference type="ARBA" id="ARBA00022801"/>
    </source>
</evidence>
<evidence type="ECO:0000259" key="2">
    <source>
        <dbReference type="Pfam" id="PF00326"/>
    </source>
</evidence>
<dbReference type="SUPFAM" id="SSF53474">
    <property type="entry name" value="alpha/beta-Hydrolases"/>
    <property type="match status" value="1"/>
</dbReference>
<dbReference type="Gene3D" id="2.120.10.30">
    <property type="entry name" value="TolB, C-terminal domain"/>
    <property type="match status" value="1"/>
</dbReference>
<feature type="domain" description="Peptidase S9 prolyl oligopeptidase catalytic" evidence="2">
    <location>
        <begin position="457"/>
        <end position="662"/>
    </location>
</feature>